<evidence type="ECO:0000313" key="3">
    <source>
        <dbReference type="Proteomes" id="UP001206925"/>
    </source>
</evidence>
<dbReference type="SUPFAM" id="SSF64005">
    <property type="entry name" value="Undecaprenyl diphosphate synthase"/>
    <property type="match status" value="1"/>
</dbReference>
<organism evidence="2 3">
    <name type="scientific">Ambrosia artemisiifolia</name>
    <name type="common">Common ragweed</name>
    <dbReference type="NCBI Taxonomy" id="4212"/>
    <lineage>
        <taxon>Eukaryota</taxon>
        <taxon>Viridiplantae</taxon>
        <taxon>Streptophyta</taxon>
        <taxon>Embryophyta</taxon>
        <taxon>Tracheophyta</taxon>
        <taxon>Spermatophyta</taxon>
        <taxon>Magnoliopsida</taxon>
        <taxon>eudicotyledons</taxon>
        <taxon>Gunneridae</taxon>
        <taxon>Pentapetalae</taxon>
        <taxon>asterids</taxon>
        <taxon>campanulids</taxon>
        <taxon>Asterales</taxon>
        <taxon>Asteraceae</taxon>
        <taxon>Asteroideae</taxon>
        <taxon>Heliantheae alliance</taxon>
        <taxon>Heliantheae</taxon>
        <taxon>Ambrosia</taxon>
    </lineage>
</organism>
<keyword evidence="3" id="KW-1185">Reference proteome</keyword>
<dbReference type="EMBL" id="JAMZMK010000040">
    <property type="protein sequence ID" value="KAI7757936.1"/>
    <property type="molecule type" value="Genomic_DNA"/>
</dbReference>
<dbReference type="Gene3D" id="3.40.1180.10">
    <property type="entry name" value="Decaprenyl diphosphate synthase-like"/>
    <property type="match status" value="1"/>
</dbReference>
<dbReference type="InterPro" id="IPR036424">
    <property type="entry name" value="UPP_synth-like_sf"/>
</dbReference>
<keyword evidence="1" id="KW-0808">Transferase</keyword>
<evidence type="ECO:0000256" key="1">
    <source>
        <dbReference type="ARBA" id="ARBA00022679"/>
    </source>
</evidence>
<reference evidence="2" key="1">
    <citation type="submission" date="2022-06" db="EMBL/GenBank/DDBJ databases">
        <title>Uncovering the hologenomic basis of an extraordinary plant invasion.</title>
        <authorList>
            <person name="Bieker V.C."/>
            <person name="Martin M.D."/>
            <person name="Gilbert T."/>
            <person name="Hodgins K."/>
            <person name="Battlay P."/>
            <person name="Petersen B."/>
            <person name="Wilson J."/>
        </authorList>
    </citation>
    <scope>NUCLEOTIDE SEQUENCE</scope>
    <source>
        <strain evidence="2">AA19_3_7</strain>
        <tissue evidence="2">Leaf</tissue>
    </source>
</reference>
<gene>
    <name evidence="2" type="ORF">M8C21_007672</name>
</gene>
<dbReference type="InterPro" id="IPR001441">
    <property type="entry name" value="UPP_synth-like"/>
</dbReference>
<name>A0AAD5DBB2_AMBAR</name>
<accession>A0AAD5DBB2</accession>
<comment type="caution">
    <text evidence="2">The sequence shown here is derived from an EMBL/GenBank/DDBJ whole genome shotgun (WGS) entry which is preliminary data.</text>
</comment>
<evidence type="ECO:0000313" key="2">
    <source>
        <dbReference type="EMBL" id="KAI7757936.1"/>
    </source>
</evidence>
<feature type="non-terminal residue" evidence="2">
    <location>
        <position position="1"/>
    </location>
</feature>
<dbReference type="Pfam" id="PF01255">
    <property type="entry name" value="Prenyltransf"/>
    <property type="match status" value="1"/>
</dbReference>
<sequence>MFTKQLYTKHIDFPSLDLVIRTSGEIRMAYSKLYFTNKYFPDFGEDDLIKALLSFQE</sequence>
<dbReference type="Proteomes" id="UP001206925">
    <property type="component" value="Unassembled WGS sequence"/>
</dbReference>
<dbReference type="AlphaFoldDB" id="A0AAD5DBB2"/>
<dbReference type="GO" id="GO:0016765">
    <property type="term" value="F:transferase activity, transferring alkyl or aryl (other than methyl) groups"/>
    <property type="evidence" value="ECO:0007669"/>
    <property type="project" value="InterPro"/>
</dbReference>
<protein>
    <submittedName>
        <fullName evidence="2">Uncharacterized protein</fullName>
    </submittedName>
</protein>
<proteinExistence type="predicted"/>